<evidence type="ECO:0000256" key="2">
    <source>
        <dbReference type="ARBA" id="ARBA00022737"/>
    </source>
</evidence>
<dbReference type="PANTHER" id="PTHR11017:SF479">
    <property type="entry name" value="DISEASE RESISTANCE PROTEIN (TIR-NBS-LRR CLASS) FAMILY"/>
    <property type="match status" value="1"/>
</dbReference>
<evidence type="ECO:0000259" key="4">
    <source>
        <dbReference type="Pfam" id="PF20160"/>
    </source>
</evidence>
<evidence type="ECO:0000256" key="1">
    <source>
        <dbReference type="ARBA" id="ARBA00022614"/>
    </source>
</evidence>
<dbReference type="Pfam" id="PF07725">
    <property type="entry name" value="LRR_3"/>
    <property type="match status" value="1"/>
</dbReference>
<dbReference type="InterPro" id="IPR032675">
    <property type="entry name" value="LRR_dom_sf"/>
</dbReference>
<reference evidence="5" key="1">
    <citation type="journal article" date="2022" name="Plant J.">
        <title>Strategies of tolerance reflected in two North American maple genomes.</title>
        <authorList>
            <person name="McEvoy S.L."/>
            <person name="Sezen U.U."/>
            <person name="Trouern-Trend A."/>
            <person name="McMahon S.M."/>
            <person name="Schaberg P.G."/>
            <person name="Yang J."/>
            <person name="Wegrzyn J.L."/>
            <person name="Swenson N.G."/>
        </authorList>
    </citation>
    <scope>NUCLEOTIDE SEQUENCE</scope>
    <source>
        <strain evidence="5">NS2018</strain>
    </source>
</reference>
<dbReference type="SMART" id="SM00367">
    <property type="entry name" value="LRR_CC"/>
    <property type="match status" value="5"/>
</dbReference>
<name>A0AA39SPD3_ACESA</name>
<keyword evidence="2" id="KW-0677">Repeat</keyword>
<organism evidence="5 6">
    <name type="scientific">Acer saccharum</name>
    <name type="common">Sugar maple</name>
    <dbReference type="NCBI Taxonomy" id="4024"/>
    <lineage>
        <taxon>Eukaryota</taxon>
        <taxon>Viridiplantae</taxon>
        <taxon>Streptophyta</taxon>
        <taxon>Embryophyta</taxon>
        <taxon>Tracheophyta</taxon>
        <taxon>Spermatophyta</taxon>
        <taxon>Magnoliopsida</taxon>
        <taxon>eudicotyledons</taxon>
        <taxon>Gunneridae</taxon>
        <taxon>Pentapetalae</taxon>
        <taxon>rosids</taxon>
        <taxon>malvids</taxon>
        <taxon>Sapindales</taxon>
        <taxon>Sapindaceae</taxon>
        <taxon>Hippocastanoideae</taxon>
        <taxon>Acereae</taxon>
        <taxon>Acer</taxon>
    </lineage>
</organism>
<dbReference type="InterPro" id="IPR011713">
    <property type="entry name" value="Leu-rich_rpt_3"/>
</dbReference>
<reference evidence="5" key="2">
    <citation type="submission" date="2023-06" db="EMBL/GenBank/DDBJ databases">
        <authorList>
            <person name="Swenson N.G."/>
            <person name="Wegrzyn J.L."/>
            <person name="Mcevoy S.L."/>
        </authorList>
    </citation>
    <scope>NUCLEOTIDE SEQUENCE</scope>
    <source>
        <strain evidence="5">NS2018</strain>
        <tissue evidence="5">Leaf</tissue>
    </source>
</reference>
<dbReference type="AlphaFoldDB" id="A0AA39SPD3"/>
<keyword evidence="6" id="KW-1185">Reference proteome</keyword>
<dbReference type="EMBL" id="JAUESC010000003">
    <property type="protein sequence ID" value="KAK0602386.1"/>
    <property type="molecule type" value="Genomic_DNA"/>
</dbReference>
<feature type="domain" description="C-JID" evidence="4">
    <location>
        <begin position="418"/>
        <end position="567"/>
    </location>
</feature>
<proteinExistence type="predicted"/>
<evidence type="ECO:0000313" key="6">
    <source>
        <dbReference type="Proteomes" id="UP001168877"/>
    </source>
</evidence>
<dbReference type="InterPro" id="IPR044974">
    <property type="entry name" value="Disease_R_plants"/>
</dbReference>
<evidence type="ECO:0000313" key="5">
    <source>
        <dbReference type="EMBL" id="KAK0602386.1"/>
    </source>
</evidence>
<dbReference type="Proteomes" id="UP001168877">
    <property type="component" value="Unassembled WGS sequence"/>
</dbReference>
<keyword evidence="1" id="KW-0433">Leucine-rich repeat</keyword>
<dbReference type="InterPro" id="IPR045344">
    <property type="entry name" value="C-JID"/>
</dbReference>
<feature type="region of interest" description="Disordered" evidence="3">
    <location>
        <begin position="577"/>
        <end position="606"/>
    </location>
</feature>
<dbReference type="PANTHER" id="PTHR11017">
    <property type="entry name" value="LEUCINE-RICH REPEAT-CONTAINING PROTEIN"/>
    <property type="match status" value="1"/>
</dbReference>
<protein>
    <recommendedName>
        <fullName evidence="4">C-JID domain-containing protein</fullName>
    </recommendedName>
</protein>
<dbReference type="InterPro" id="IPR006553">
    <property type="entry name" value="Leu-rich_rpt_Cys-con_subtyp"/>
</dbReference>
<accession>A0AA39SPD3</accession>
<dbReference type="Pfam" id="PF20160">
    <property type="entry name" value="C-JID"/>
    <property type="match status" value="1"/>
</dbReference>
<evidence type="ECO:0000256" key="3">
    <source>
        <dbReference type="SAM" id="MobiDB-lite"/>
    </source>
</evidence>
<dbReference type="SUPFAM" id="SSF52058">
    <property type="entry name" value="L domain-like"/>
    <property type="match status" value="1"/>
</dbReference>
<dbReference type="GO" id="GO:0006952">
    <property type="term" value="P:defense response"/>
    <property type="evidence" value="ECO:0007669"/>
    <property type="project" value="InterPro"/>
</dbReference>
<sequence>MDADDETDDVKSAVSAAVIVNKVVSRRNLGFKAASGGIRGCVPIPIWMGGIAYSKHLTTLAEFAQSSIVYQFSAGTDAVEVISLVMYGLEDEDRDLSPQVFDNMCNLRFLIFHSMFFSHKVHLSKGLNCLPNKLMVLYWYGYPLRALPSDFNRKQLVKLDLSCSNIEQFWEGTKGTPEFPNLKWLILFKCTHLTRIPNLSDFPVLEELDLGGCYSLVDLTSPVQQLNKLRDIYLSGCSCLTRIPNLSYFPSLEKLNLSCCSSLVDLTSPVQQLNNLRDFYLSGCSCLTRIPNLSYFPSLEKLDLSSCSSLVDFTSSVQQHNLRKLDLSYCSCLTGIPNLTYFPSLEKLDLSSCSSLVDFTSSVQQHNNLRKLNLSYCINVTKFPLISGTAIETLNLQGTAIEEGFGKSSNASRIFVLGNKIPEWFSYQSPESSVNIQVLRNDLVNRKIMGIALCAVLGFEGYVRGERYRHDVCCDFGIIYHHIRIDDSLQYYPTYFKATSHSQFMDSEHMFLGYCSFSSFYSSFLNPKKLPISDNGYLDISIEFKSYNAGCTKLKCCAVHPIYAEEPSEIIGATIQEIGETSGRSDRSDENDEELEPLPKGFNQDH</sequence>
<comment type="caution">
    <text evidence="5">The sequence shown here is derived from an EMBL/GenBank/DDBJ whole genome shotgun (WGS) entry which is preliminary data.</text>
</comment>
<gene>
    <name evidence="5" type="ORF">LWI29_032812</name>
</gene>
<dbReference type="Gene3D" id="3.80.10.10">
    <property type="entry name" value="Ribonuclease Inhibitor"/>
    <property type="match status" value="2"/>
</dbReference>